<accession>A0A9P3L7D5</accession>
<dbReference type="EMBL" id="BPQB01000001">
    <property type="protein sequence ID" value="GJE84820.1"/>
    <property type="molecule type" value="Genomic_DNA"/>
</dbReference>
<name>A0A9P3L7D5_9APHY</name>
<protein>
    <submittedName>
        <fullName evidence="2">Uncharacterized protein</fullName>
    </submittedName>
</protein>
<evidence type="ECO:0000313" key="3">
    <source>
        <dbReference type="Proteomes" id="UP000703269"/>
    </source>
</evidence>
<feature type="region of interest" description="Disordered" evidence="1">
    <location>
        <begin position="1"/>
        <end position="21"/>
    </location>
</feature>
<sequence length="81" mass="8501">MSLLGPHTSSSHLNGSDKTPQAAETWARDGCFVISATELTSSRSDSPGCLALDPERLQVKLASVASLLFPAVRADCADGRQ</sequence>
<reference evidence="2 3" key="1">
    <citation type="submission" date="2021-08" db="EMBL/GenBank/DDBJ databases">
        <title>Draft Genome Sequence of Phanerochaete sordida strain YK-624.</title>
        <authorList>
            <person name="Mori T."/>
            <person name="Dohra H."/>
            <person name="Suzuki T."/>
            <person name="Kawagishi H."/>
            <person name="Hirai H."/>
        </authorList>
    </citation>
    <scope>NUCLEOTIDE SEQUENCE [LARGE SCALE GENOMIC DNA]</scope>
    <source>
        <strain evidence="2 3">YK-624</strain>
    </source>
</reference>
<gene>
    <name evidence="2" type="ORF">PsYK624_008960</name>
</gene>
<dbReference type="AlphaFoldDB" id="A0A9P3L7D5"/>
<evidence type="ECO:0000256" key="1">
    <source>
        <dbReference type="SAM" id="MobiDB-lite"/>
    </source>
</evidence>
<proteinExistence type="predicted"/>
<dbReference type="Proteomes" id="UP000703269">
    <property type="component" value="Unassembled WGS sequence"/>
</dbReference>
<organism evidence="2 3">
    <name type="scientific">Phanerochaete sordida</name>
    <dbReference type="NCBI Taxonomy" id="48140"/>
    <lineage>
        <taxon>Eukaryota</taxon>
        <taxon>Fungi</taxon>
        <taxon>Dikarya</taxon>
        <taxon>Basidiomycota</taxon>
        <taxon>Agaricomycotina</taxon>
        <taxon>Agaricomycetes</taxon>
        <taxon>Polyporales</taxon>
        <taxon>Phanerochaetaceae</taxon>
        <taxon>Phanerochaete</taxon>
    </lineage>
</organism>
<evidence type="ECO:0000313" key="2">
    <source>
        <dbReference type="EMBL" id="GJE84820.1"/>
    </source>
</evidence>
<keyword evidence="3" id="KW-1185">Reference proteome</keyword>
<comment type="caution">
    <text evidence="2">The sequence shown here is derived from an EMBL/GenBank/DDBJ whole genome shotgun (WGS) entry which is preliminary data.</text>
</comment>
<feature type="compositionally biased region" description="Polar residues" evidence="1">
    <location>
        <begin position="7"/>
        <end position="19"/>
    </location>
</feature>